<protein>
    <submittedName>
        <fullName evidence="3">Protein MEI2-like 3</fullName>
    </submittedName>
</protein>
<dbReference type="Pfam" id="PF04059">
    <property type="entry name" value="RRM_2"/>
    <property type="match status" value="1"/>
</dbReference>
<feature type="domain" description="Mei2-like C-terminal RNA recognition motif" evidence="2">
    <location>
        <begin position="87"/>
        <end position="184"/>
    </location>
</feature>
<keyword evidence="1" id="KW-0472">Membrane</keyword>
<dbReference type="AlphaFoldDB" id="A0A1Q9E8V6"/>
<reference evidence="3 4" key="1">
    <citation type="submission" date="2016-02" db="EMBL/GenBank/DDBJ databases">
        <title>Genome analysis of coral dinoflagellate symbionts highlights evolutionary adaptations to a symbiotic lifestyle.</title>
        <authorList>
            <person name="Aranda M."/>
            <person name="Li Y."/>
            <person name="Liew Y.J."/>
            <person name="Baumgarten S."/>
            <person name="Simakov O."/>
            <person name="Wilson M."/>
            <person name="Piel J."/>
            <person name="Ashoor H."/>
            <person name="Bougouffa S."/>
            <person name="Bajic V.B."/>
            <person name="Ryu T."/>
            <person name="Ravasi T."/>
            <person name="Bayer T."/>
            <person name="Micklem G."/>
            <person name="Kim H."/>
            <person name="Bhak J."/>
            <person name="Lajeunesse T.C."/>
            <person name="Voolstra C.R."/>
        </authorList>
    </citation>
    <scope>NUCLEOTIDE SEQUENCE [LARGE SCALE GENOMIC DNA]</scope>
    <source>
        <strain evidence="3 4">CCMP2467</strain>
    </source>
</reference>
<feature type="transmembrane region" description="Helical" evidence="1">
    <location>
        <begin position="493"/>
        <end position="513"/>
    </location>
</feature>
<proteinExistence type="predicted"/>
<dbReference type="OrthoDB" id="417481at2759"/>
<keyword evidence="1" id="KW-1133">Transmembrane helix</keyword>
<comment type="caution">
    <text evidence="3">The sequence shown here is derived from an EMBL/GenBank/DDBJ whole genome shotgun (WGS) entry which is preliminary data.</text>
</comment>
<evidence type="ECO:0000256" key="1">
    <source>
        <dbReference type="SAM" id="Phobius"/>
    </source>
</evidence>
<dbReference type="Proteomes" id="UP000186817">
    <property type="component" value="Unassembled WGS sequence"/>
</dbReference>
<dbReference type="EMBL" id="LSRX01000225">
    <property type="protein sequence ID" value="OLQ03852.1"/>
    <property type="molecule type" value="Genomic_DNA"/>
</dbReference>
<sequence length="831" mass="92573">MLMGSIQYLQQTQQTFPLLPRYQTGYDMPLGDGSQSSTTTCISDEEQCGLQVPDVPLHLIKTRSHEVPHSPDASTTGEWIASSEGWTTVMLRNLPACFSRGRLIYLLAKEGFAGTFDFLYVPLCFREKVSLCYAFINFLDVDTVARFWKHFCGFKNWGLPSAHVAEVCWCARHQGLSEAIAYYQNNSVMHPSVPDECKPVLFYKGSRTFFPAPTKSIKVPKKVKQTEDGATSQDRQLLNGNSLGAGPLLTLTDSWAVDRLAKSSSVCKRADDPELYKRFFANAPSGQDFFKQSTYFLADRVVEMTVEMYRGFAAICPSLQGGWGETPGEPRKMVQEISGLGLRHVGWGIPPELFSPYCSGAVDTIRALTPEENAQAAFRCLDFRVRAVTEGSTLVMRAINTNQAMLGLSCFSSILRPVEHTLRLRQPHPPTTVNIIAITAVTIIAIMVVVTATTAIIIVAVTATTIIITVATTAIIIIIIIISSIAFVITVTFAIFVVTSIIIIIIISTIIIINPTVTIIIIIIIFFFITSMAIDVIIIVIIISITFIDNIVFIIIVTTIVEAALKKAISIAPRGRRAMELLNISVGTQSISPLFWSIESGSLNSARAMLVDLLTIRADRDVYYYGCDAMFTRHPDLILRLCSDASTLLWTLFDGLVWRSRLVQNGQRRVNYYIKHLVQDVEGNFSPALKWLAHHKDPRLVSHGVVVTFDLLWNRLASFQFLLGRGYGLIARSKPDHKNPDPGHKNLRSRYFLFTLIVFITSQSLLIPGEESLGKNIATFVCRCFLYLGSMSKLVFDHCKTFCGALKAGDYHWYWILPVPTYLHSTQQASP</sequence>
<gene>
    <name evidence="3" type="primary">ML3</name>
    <name evidence="3" type="ORF">AK812_SmicGene13165</name>
</gene>
<dbReference type="InterPro" id="IPR007201">
    <property type="entry name" value="Mei2-like_Rrm_C"/>
</dbReference>
<keyword evidence="4" id="KW-1185">Reference proteome</keyword>
<evidence type="ECO:0000313" key="3">
    <source>
        <dbReference type="EMBL" id="OLQ03852.1"/>
    </source>
</evidence>
<evidence type="ECO:0000313" key="4">
    <source>
        <dbReference type="Proteomes" id="UP000186817"/>
    </source>
</evidence>
<accession>A0A1Q9E8V6</accession>
<organism evidence="3 4">
    <name type="scientific">Symbiodinium microadriaticum</name>
    <name type="common">Dinoflagellate</name>
    <name type="synonym">Zooxanthella microadriatica</name>
    <dbReference type="NCBI Taxonomy" id="2951"/>
    <lineage>
        <taxon>Eukaryota</taxon>
        <taxon>Sar</taxon>
        <taxon>Alveolata</taxon>
        <taxon>Dinophyceae</taxon>
        <taxon>Suessiales</taxon>
        <taxon>Symbiodiniaceae</taxon>
        <taxon>Symbiodinium</taxon>
    </lineage>
</organism>
<evidence type="ECO:0000259" key="2">
    <source>
        <dbReference type="Pfam" id="PF04059"/>
    </source>
</evidence>
<feature type="transmembrane region" description="Helical" evidence="1">
    <location>
        <begin position="466"/>
        <end position="487"/>
    </location>
</feature>
<feature type="transmembrane region" description="Helical" evidence="1">
    <location>
        <begin position="435"/>
        <end position="459"/>
    </location>
</feature>
<name>A0A1Q9E8V6_SYMMI</name>
<keyword evidence="1" id="KW-0812">Transmembrane</keyword>